<accession>A0A194XE90</accession>
<protein>
    <submittedName>
        <fullName evidence="3">PR-1-like protein</fullName>
    </submittedName>
</protein>
<evidence type="ECO:0000313" key="4">
    <source>
        <dbReference type="Proteomes" id="UP000070700"/>
    </source>
</evidence>
<proteinExistence type="predicted"/>
<dbReference type="Pfam" id="PF00188">
    <property type="entry name" value="CAP"/>
    <property type="match status" value="1"/>
</dbReference>
<dbReference type="KEGG" id="psco:LY89DRAFT_497527"/>
<dbReference type="InterPro" id="IPR001283">
    <property type="entry name" value="CRISP-related"/>
</dbReference>
<dbReference type="Gene3D" id="3.40.33.10">
    <property type="entry name" value="CAP"/>
    <property type="match status" value="1"/>
</dbReference>
<keyword evidence="4" id="KW-1185">Reference proteome</keyword>
<dbReference type="InParanoid" id="A0A194XE90"/>
<feature type="region of interest" description="Disordered" evidence="1">
    <location>
        <begin position="152"/>
        <end position="175"/>
    </location>
</feature>
<dbReference type="GeneID" id="28817661"/>
<evidence type="ECO:0000313" key="3">
    <source>
        <dbReference type="EMBL" id="KUJ18493.1"/>
    </source>
</evidence>
<name>A0A194XE90_MOLSC</name>
<dbReference type="SUPFAM" id="SSF55797">
    <property type="entry name" value="PR-1-like"/>
    <property type="match status" value="1"/>
</dbReference>
<evidence type="ECO:0000256" key="1">
    <source>
        <dbReference type="SAM" id="MobiDB-lite"/>
    </source>
</evidence>
<dbReference type="OrthoDB" id="43654at2759"/>
<organism evidence="3 4">
    <name type="scientific">Mollisia scopiformis</name>
    <name type="common">Conifer needle endophyte fungus</name>
    <name type="synonym">Phialocephala scopiformis</name>
    <dbReference type="NCBI Taxonomy" id="149040"/>
    <lineage>
        <taxon>Eukaryota</taxon>
        <taxon>Fungi</taxon>
        <taxon>Dikarya</taxon>
        <taxon>Ascomycota</taxon>
        <taxon>Pezizomycotina</taxon>
        <taxon>Leotiomycetes</taxon>
        <taxon>Helotiales</taxon>
        <taxon>Mollisiaceae</taxon>
        <taxon>Mollisia</taxon>
    </lineage>
</organism>
<dbReference type="Proteomes" id="UP000070700">
    <property type="component" value="Unassembled WGS sequence"/>
</dbReference>
<dbReference type="InterPro" id="IPR014044">
    <property type="entry name" value="CAP_dom"/>
</dbReference>
<dbReference type="SMART" id="SM00198">
    <property type="entry name" value="SCP"/>
    <property type="match status" value="1"/>
</dbReference>
<dbReference type="EMBL" id="KQ947412">
    <property type="protein sequence ID" value="KUJ18493.1"/>
    <property type="molecule type" value="Genomic_DNA"/>
</dbReference>
<gene>
    <name evidence="3" type="ORF">LY89DRAFT_497527</name>
</gene>
<reference evidence="3 4" key="1">
    <citation type="submission" date="2015-10" db="EMBL/GenBank/DDBJ databases">
        <title>Full genome of DAOMC 229536 Phialocephala scopiformis, a fungal endophyte of spruce producing the potent anti-insectan compound rugulosin.</title>
        <authorList>
            <consortium name="DOE Joint Genome Institute"/>
            <person name="Walker A.K."/>
            <person name="Frasz S.L."/>
            <person name="Seifert K.A."/>
            <person name="Miller J.D."/>
            <person name="Mondo S.J."/>
            <person name="Labutti K."/>
            <person name="Lipzen A."/>
            <person name="Dockter R."/>
            <person name="Kennedy M."/>
            <person name="Grigoriev I.V."/>
            <person name="Spatafora J.W."/>
        </authorList>
    </citation>
    <scope>NUCLEOTIDE SEQUENCE [LARGE SCALE GENOMIC DNA]</scope>
    <source>
        <strain evidence="3 4">CBS 120377</strain>
    </source>
</reference>
<feature type="domain" description="SCP" evidence="2">
    <location>
        <begin position="1"/>
        <end position="135"/>
    </location>
</feature>
<sequence length="202" mass="23041">MHNEARDEIIEDPRPHLRWDSALAADALQYAQKLAQSNRMAHSSPKERIRNGQICGENIAWNAWGRFTLVDATRLWIQEKSKYRGQKIGSGGDSTWGHYTEIICPNVTRVGLGLTRTRSGETYVVARYNACQTHGSTPYDSRKGNIFKNRRWQPITGGRGHRSGSGAGRERRDLPQGGHQFEIMGLDDFFRDLKAFKDQLRR</sequence>
<dbReference type="RefSeq" id="XP_018072848.1">
    <property type="nucleotide sequence ID" value="XM_018207935.1"/>
</dbReference>
<dbReference type="InterPro" id="IPR035940">
    <property type="entry name" value="CAP_sf"/>
</dbReference>
<dbReference type="AlphaFoldDB" id="A0A194XE90"/>
<dbReference type="PANTHER" id="PTHR10334">
    <property type="entry name" value="CYSTEINE-RICH SECRETORY PROTEIN-RELATED"/>
    <property type="match status" value="1"/>
</dbReference>
<evidence type="ECO:0000259" key="2">
    <source>
        <dbReference type="SMART" id="SM00198"/>
    </source>
</evidence>